<keyword evidence="2" id="KW-0560">Oxidoreductase</keyword>
<dbReference type="GO" id="GO:0003955">
    <property type="term" value="F:NAD(P)H dehydrogenase (quinone) activity"/>
    <property type="evidence" value="ECO:0007669"/>
    <property type="project" value="TreeGrafter"/>
</dbReference>
<sequence length="258" mass="28244">MNILIVTAHPEPRSLNGALTAFAAAELRRAGHDVRVSDLYAMRWRPGVVAGDFPGHDPDERLDVIGASGRAYAEGRLASDIAAEQEKLLWSDALILQFPMWWFSMPAVLKGWVDRVFTHGFGYGVGTKGRALYGDGTLAGRRAMVSLTIGAAERSFSARGVHGHLDDLLFPIQHGLLYYTGMDVLPPFAVWDSIEIGETRFAAITEAYAARLRALFTDEPIAYRPLAGGDYTRTMELRPELDSGAGGLAVHVRRHGPR</sequence>
<evidence type="ECO:0000256" key="2">
    <source>
        <dbReference type="ARBA" id="ARBA00023002"/>
    </source>
</evidence>
<comment type="similarity">
    <text evidence="1">Belongs to the NAD(P)H dehydrogenase (quinone) family.</text>
</comment>
<evidence type="ECO:0000259" key="3">
    <source>
        <dbReference type="Pfam" id="PF02525"/>
    </source>
</evidence>
<dbReference type="Proteomes" id="UP001165135">
    <property type="component" value="Unassembled WGS sequence"/>
</dbReference>
<evidence type="ECO:0000313" key="5">
    <source>
        <dbReference type="Proteomes" id="UP001165135"/>
    </source>
</evidence>
<dbReference type="InterPro" id="IPR029039">
    <property type="entry name" value="Flavoprotein-like_sf"/>
</dbReference>
<evidence type="ECO:0000313" key="4">
    <source>
        <dbReference type="EMBL" id="GLY74243.1"/>
    </source>
</evidence>
<dbReference type="RefSeq" id="WP_285619971.1">
    <property type="nucleotide sequence ID" value="NZ_BSTJ01000002.1"/>
</dbReference>
<organism evidence="4 5">
    <name type="scientific">Actinoallomurus iriomotensis</name>
    <dbReference type="NCBI Taxonomy" id="478107"/>
    <lineage>
        <taxon>Bacteria</taxon>
        <taxon>Bacillati</taxon>
        <taxon>Actinomycetota</taxon>
        <taxon>Actinomycetes</taxon>
        <taxon>Streptosporangiales</taxon>
        <taxon>Thermomonosporaceae</taxon>
        <taxon>Actinoallomurus</taxon>
    </lineage>
</organism>
<dbReference type="PANTHER" id="PTHR10204:SF34">
    <property type="entry name" value="NAD(P)H DEHYDROGENASE [QUINONE] 1 ISOFORM 1"/>
    <property type="match status" value="1"/>
</dbReference>
<dbReference type="EMBL" id="BSTJ01000002">
    <property type="protein sequence ID" value="GLY74243.1"/>
    <property type="molecule type" value="Genomic_DNA"/>
</dbReference>
<reference evidence="4" key="1">
    <citation type="submission" date="2023-03" db="EMBL/GenBank/DDBJ databases">
        <title>Actinoallomurus iriomotensis NBRC 103681.</title>
        <authorList>
            <person name="Ichikawa N."/>
            <person name="Sato H."/>
            <person name="Tonouchi N."/>
        </authorList>
    </citation>
    <scope>NUCLEOTIDE SEQUENCE</scope>
    <source>
        <strain evidence="4">NBRC 103681</strain>
    </source>
</reference>
<gene>
    <name evidence="4" type="ORF">Airi01_025100</name>
</gene>
<protein>
    <submittedName>
        <fullName evidence="4">NAD(P)H dehydrogenase</fullName>
    </submittedName>
</protein>
<comment type="caution">
    <text evidence="4">The sequence shown here is derived from an EMBL/GenBank/DDBJ whole genome shotgun (WGS) entry which is preliminary data.</text>
</comment>
<dbReference type="GO" id="GO:0005829">
    <property type="term" value="C:cytosol"/>
    <property type="evidence" value="ECO:0007669"/>
    <property type="project" value="TreeGrafter"/>
</dbReference>
<dbReference type="SUPFAM" id="SSF52218">
    <property type="entry name" value="Flavoproteins"/>
    <property type="match status" value="1"/>
</dbReference>
<dbReference type="Pfam" id="PF02525">
    <property type="entry name" value="Flavodoxin_2"/>
    <property type="match status" value="1"/>
</dbReference>
<dbReference type="InterPro" id="IPR003680">
    <property type="entry name" value="Flavodoxin_fold"/>
</dbReference>
<evidence type="ECO:0000256" key="1">
    <source>
        <dbReference type="ARBA" id="ARBA00006252"/>
    </source>
</evidence>
<dbReference type="PANTHER" id="PTHR10204">
    <property type="entry name" value="NAD P H OXIDOREDUCTASE-RELATED"/>
    <property type="match status" value="1"/>
</dbReference>
<dbReference type="InterPro" id="IPR051545">
    <property type="entry name" value="NAD(P)H_dehydrogenase_qn"/>
</dbReference>
<dbReference type="AlphaFoldDB" id="A0A9W6VJM8"/>
<accession>A0A9W6VJM8</accession>
<name>A0A9W6VJM8_9ACTN</name>
<dbReference type="Gene3D" id="3.40.50.360">
    <property type="match status" value="1"/>
</dbReference>
<proteinExistence type="inferred from homology"/>
<feature type="domain" description="Flavodoxin-like fold" evidence="3">
    <location>
        <begin position="1"/>
        <end position="211"/>
    </location>
</feature>